<dbReference type="RefSeq" id="WP_135430533.1">
    <property type="nucleotide sequence ID" value="NZ_SRLA01000001.1"/>
</dbReference>
<dbReference type="AlphaFoldDB" id="A0A4Z0PBL7"/>
<accession>A0A4Z0PBL7</accession>
<proteinExistence type="predicted"/>
<gene>
    <name evidence="2" type="ORF">EU556_02065</name>
</gene>
<keyword evidence="3" id="KW-1185">Reference proteome</keyword>
<comment type="caution">
    <text evidence="2">The sequence shown here is derived from an EMBL/GenBank/DDBJ whole genome shotgun (WGS) entry which is preliminary data.</text>
</comment>
<dbReference type="Proteomes" id="UP000298337">
    <property type="component" value="Unassembled WGS sequence"/>
</dbReference>
<dbReference type="EMBL" id="SRLA01000001">
    <property type="protein sequence ID" value="TGE09643.1"/>
    <property type="molecule type" value="Genomic_DNA"/>
</dbReference>
<evidence type="ECO:0000313" key="2">
    <source>
        <dbReference type="EMBL" id="TGE09643.1"/>
    </source>
</evidence>
<protein>
    <submittedName>
        <fullName evidence="2">LPXTG cell wall anchor domain-containing protein</fullName>
    </submittedName>
</protein>
<keyword evidence="1" id="KW-1133">Transmembrane helix</keyword>
<evidence type="ECO:0000313" key="3">
    <source>
        <dbReference type="Proteomes" id="UP000298337"/>
    </source>
</evidence>
<name>A0A4Z0PBL7_9BACT</name>
<reference evidence="2 3" key="1">
    <citation type="submission" date="2019-04" db="EMBL/GenBank/DDBJ databases">
        <authorList>
            <person name="Feng G."/>
            <person name="Zhang J."/>
            <person name="Zhu H."/>
        </authorList>
    </citation>
    <scope>NUCLEOTIDE SEQUENCE [LARGE SCALE GENOMIC DNA]</scope>
    <source>
        <strain evidence="2 3">92R-1</strain>
    </source>
</reference>
<feature type="transmembrane region" description="Helical" evidence="1">
    <location>
        <begin position="20"/>
        <end position="39"/>
    </location>
</feature>
<evidence type="ECO:0000256" key="1">
    <source>
        <dbReference type="SAM" id="Phobius"/>
    </source>
</evidence>
<sequence length="67" mass="7320">MPYRRALLRPAHPTRDYMPLVLAVLTAALGTLLLVGAAAGSSSSFIPLIGILLLVLGGVIFYYWRYE</sequence>
<feature type="transmembrane region" description="Helical" evidence="1">
    <location>
        <begin position="45"/>
        <end position="64"/>
    </location>
</feature>
<keyword evidence="1" id="KW-0812">Transmembrane</keyword>
<keyword evidence="1" id="KW-0472">Membrane</keyword>
<dbReference type="NCBIfam" id="TIGR01167">
    <property type="entry name" value="LPXTG_anchor"/>
    <property type="match status" value="1"/>
</dbReference>
<organism evidence="2 3">
    <name type="scientific">Hymenobacter fodinae</name>
    <dbReference type="NCBI Taxonomy" id="2510796"/>
    <lineage>
        <taxon>Bacteria</taxon>
        <taxon>Pseudomonadati</taxon>
        <taxon>Bacteroidota</taxon>
        <taxon>Cytophagia</taxon>
        <taxon>Cytophagales</taxon>
        <taxon>Hymenobacteraceae</taxon>
        <taxon>Hymenobacter</taxon>
    </lineage>
</organism>